<comment type="subcellular location">
    <subcellularLocation>
        <location evidence="9">Cell membrane</location>
        <topology evidence="9">Multi-pass membrane protein</topology>
    </subcellularLocation>
    <subcellularLocation>
        <location evidence="1">Membrane</location>
        <topology evidence="1">Multi-pass membrane protein</topology>
    </subcellularLocation>
</comment>
<keyword evidence="3 9" id="KW-0813">Transport</keyword>
<dbReference type="EMBL" id="AP024412">
    <property type="protein sequence ID" value="BCR35535.1"/>
    <property type="molecule type" value="Genomic_DNA"/>
</dbReference>
<keyword evidence="7 9" id="KW-0811">Translocation</keyword>
<dbReference type="KEGG" id="manr:MPAN_004280"/>
<evidence type="ECO:0000256" key="8">
    <source>
        <dbReference type="ARBA" id="ARBA00023136"/>
    </source>
</evidence>
<evidence type="ECO:0000256" key="3">
    <source>
        <dbReference type="ARBA" id="ARBA00022448"/>
    </source>
</evidence>
<dbReference type="AlphaFoldDB" id="A0A7U9TL34"/>
<comment type="function">
    <text evidence="9">Involved in protein export. Participates in an early event of protein translocation.</text>
</comment>
<keyword evidence="11" id="KW-1185">Reference proteome</keyword>
<name>A0A7U9TL34_9MOLU</name>
<gene>
    <name evidence="10" type="ORF">MPAN_004280</name>
</gene>
<keyword evidence="4 9" id="KW-0812">Transmembrane</keyword>
<feature type="transmembrane region" description="Helical" evidence="9">
    <location>
        <begin position="6"/>
        <end position="23"/>
    </location>
</feature>
<evidence type="ECO:0000256" key="5">
    <source>
        <dbReference type="ARBA" id="ARBA00022927"/>
    </source>
</evidence>
<protein>
    <recommendedName>
        <fullName evidence="9">Protein-export membrane protein SecG</fullName>
    </recommendedName>
</protein>
<evidence type="ECO:0000256" key="2">
    <source>
        <dbReference type="ARBA" id="ARBA00008445"/>
    </source>
</evidence>
<dbReference type="Pfam" id="PF03840">
    <property type="entry name" value="SecG"/>
    <property type="match status" value="1"/>
</dbReference>
<sequence>MLWIDWIAIISAVLLIVAVLLQSSEDNIQDAFSGEKSELFKNKKIRGMELFLTRASIVLSIIMIVSVVLSNNIR</sequence>
<accession>A0A7U9TL34</accession>
<dbReference type="RefSeq" id="WP_176239976.1">
    <property type="nucleotide sequence ID" value="NZ_AP024412.1"/>
</dbReference>
<keyword evidence="8 9" id="KW-0472">Membrane</keyword>
<evidence type="ECO:0000256" key="9">
    <source>
        <dbReference type="RuleBase" id="RU365087"/>
    </source>
</evidence>
<comment type="similarity">
    <text evidence="2 9">Belongs to the SecG family.</text>
</comment>
<evidence type="ECO:0000313" key="10">
    <source>
        <dbReference type="EMBL" id="BCR35535.1"/>
    </source>
</evidence>
<dbReference type="InterPro" id="IPR004692">
    <property type="entry name" value="SecG"/>
</dbReference>
<keyword evidence="5 9" id="KW-0653">Protein transport</keyword>
<feature type="transmembrane region" description="Helical" evidence="9">
    <location>
        <begin position="51"/>
        <end position="69"/>
    </location>
</feature>
<keyword evidence="6 9" id="KW-1133">Transmembrane helix</keyword>
<evidence type="ECO:0000313" key="11">
    <source>
        <dbReference type="Proteomes" id="UP000620133"/>
    </source>
</evidence>
<evidence type="ECO:0000256" key="6">
    <source>
        <dbReference type="ARBA" id="ARBA00022989"/>
    </source>
</evidence>
<keyword evidence="9" id="KW-1003">Cell membrane</keyword>
<reference evidence="10" key="1">
    <citation type="submission" date="2021-01" db="EMBL/GenBank/DDBJ databases">
        <title>Draft genome sequence of Acholeplasmataceae bacterium strain Mahy22.</title>
        <authorList>
            <person name="Watanabe M."/>
            <person name="Kojima H."/>
            <person name="Fukui M."/>
        </authorList>
    </citation>
    <scope>NUCLEOTIDE SEQUENCE</scope>
    <source>
        <strain evidence="10">Mahy22</strain>
    </source>
</reference>
<evidence type="ECO:0000256" key="7">
    <source>
        <dbReference type="ARBA" id="ARBA00023010"/>
    </source>
</evidence>
<proteinExistence type="inferred from homology"/>
<dbReference type="GO" id="GO:0015450">
    <property type="term" value="F:protein-transporting ATPase activity"/>
    <property type="evidence" value="ECO:0007669"/>
    <property type="project" value="UniProtKB-UniRule"/>
</dbReference>
<evidence type="ECO:0000256" key="1">
    <source>
        <dbReference type="ARBA" id="ARBA00004141"/>
    </source>
</evidence>
<dbReference type="NCBIfam" id="TIGR00810">
    <property type="entry name" value="secG"/>
    <property type="match status" value="1"/>
</dbReference>
<organism evidence="10 11">
    <name type="scientific">Mariniplasma anaerobium</name>
    <dbReference type="NCBI Taxonomy" id="2735436"/>
    <lineage>
        <taxon>Bacteria</taxon>
        <taxon>Bacillati</taxon>
        <taxon>Mycoplasmatota</taxon>
        <taxon>Mollicutes</taxon>
        <taxon>Acholeplasmatales</taxon>
        <taxon>Acholeplasmataceae</taxon>
        <taxon>Mariniplasma</taxon>
    </lineage>
</organism>
<dbReference type="GO" id="GO:0005886">
    <property type="term" value="C:plasma membrane"/>
    <property type="evidence" value="ECO:0007669"/>
    <property type="project" value="UniProtKB-SubCell"/>
</dbReference>
<dbReference type="Proteomes" id="UP000620133">
    <property type="component" value="Chromosome"/>
</dbReference>
<evidence type="ECO:0000256" key="4">
    <source>
        <dbReference type="ARBA" id="ARBA00022692"/>
    </source>
</evidence>
<dbReference type="GO" id="GO:0009306">
    <property type="term" value="P:protein secretion"/>
    <property type="evidence" value="ECO:0007669"/>
    <property type="project" value="UniProtKB-UniRule"/>
</dbReference>